<feature type="region of interest" description="Disordered" evidence="1">
    <location>
        <begin position="284"/>
        <end position="312"/>
    </location>
</feature>
<keyword evidence="2" id="KW-0472">Membrane</keyword>
<protein>
    <submittedName>
        <fullName evidence="3">Uncharacterized protein</fullName>
    </submittedName>
</protein>
<proteinExistence type="predicted"/>
<evidence type="ECO:0000313" key="3">
    <source>
        <dbReference type="EMBL" id="CAD8361209.1"/>
    </source>
</evidence>
<dbReference type="EMBL" id="HBEJ01002227">
    <property type="protein sequence ID" value="CAD8361209.1"/>
    <property type="molecule type" value="Transcribed_RNA"/>
</dbReference>
<keyword evidence="2" id="KW-1133">Transmembrane helix</keyword>
<accession>A0A7S0FI64</accession>
<feature type="transmembrane region" description="Helical" evidence="2">
    <location>
        <begin position="105"/>
        <end position="124"/>
    </location>
</feature>
<sequence>MNPFYIFLAGNFPLSAELQCFWMSFQGSMAVRNGKNHNLKMNWFHAFCLSVISGYAGATFTALWMGRPTSMLSNDLNMAFCIIAFAIANYLPYDIGYRIGNTMPVVIVTTVFAQLFRAMGLIKFSQIAFEAFKDNPSPYYPTPIFGPILLPTLLGNFGGFFAKGFDGHLVKGMPWPFQNGLFCATFYHFLVHDEDGFIGIGMRKILGGLPKVVGVEDEHTFAVICISLFMQVVPLLQLNYFLGPSFSPFNFMTPLVSSIGRAVHIPLAGMKPISASATVTNGPITTTAKKRKRRVKKKNASVSTSGEKEKEL</sequence>
<feature type="compositionally biased region" description="Basic residues" evidence="1">
    <location>
        <begin position="288"/>
        <end position="299"/>
    </location>
</feature>
<reference evidence="3" key="1">
    <citation type="submission" date="2021-01" db="EMBL/GenBank/DDBJ databases">
        <authorList>
            <person name="Corre E."/>
            <person name="Pelletier E."/>
            <person name="Niang G."/>
            <person name="Scheremetjew M."/>
            <person name="Finn R."/>
            <person name="Kale V."/>
            <person name="Holt S."/>
            <person name="Cochrane G."/>
            <person name="Meng A."/>
            <person name="Brown T."/>
            <person name="Cohen L."/>
        </authorList>
    </citation>
    <scope>NUCLEOTIDE SEQUENCE</scope>
    <source>
        <strain evidence="3">CCMP3303</strain>
    </source>
</reference>
<name>A0A7S0FI64_9STRA</name>
<feature type="transmembrane region" description="Helical" evidence="2">
    <location>
        <begin position="144"/>
        <end position="162"/>
    </location>
</feature>
<organism evidence="3">
    <name type="scientific">Minutocellus polymorphus</name>
    <dbReference type="NCBI Taxonomy" id="265543"/>
    <lineage>
        <taxon>Eukaryota</taxon>
        <taxon>Sar</taxon>
        <taxon>Stramenopiles</taxon>
        <taxon>Ochrophyta</taxon>
        <taxon>Bacillariophyta</taxon>
        <taxon>Mediophyceae</taxon>
        <taxon>Cymatosirophycidae</taxon>
        <taxon>Cymatosirales</taxon>
        <taxon>Cymatosiraceae</taxon>
        <taxon>Minutocellus</taxon>
    </lineage>
</organism>
<keyword evidence="2" id="KW-0812">Transmembrane</keyword>
<feature type="transmembrane region" description="Helical" evidence="2">
    <location>
        <begin position="46"/>
        <end position="64"/>
    </location>
</feature>
<feature type="transmembrane region" description="Helical" evidence="2">
    <location>
        <begin position="76"/>
        <end position="93"/>
    </location>
</feature>
<dbReference type="AlphaFoldDB" id="A0A7S0FI64"/>
<evidence type="ECO:0000256" key="2">
    <source>
        <dbReference type="SAM" id="Phobius"/>
    </source>
</evidence>
<feature type="transmembrane region" description="Helical" evidence="2">
    <location>
        <begin position="6"/>
        <end position="25"/>
    </location>
</feature>
<gene>
    <name evidence="3" type="ORF">MPOL1434_LOCUS1318</name>
</gene>
<evidence type="ECO:0000256" key="1">
    <source>
        <dbReference type="SAM" id="MobiDB-lite"/>
    </source>
</evidence>